<dbReference type="EMBL" id="KN817526">
    <property type="protein sequence ID" value="KJA26928.1"/>
    <property type="molecule type" value="Genomic_DNA"/>
</dbReference>
<feature type="region of interest" description="Disordered" evidence="6">
    <location>
        <begin position="127"/>
        <end position="146"/>
    </location>
</feature>
<protein>
    <recommendedName>
        <fullName evidence="5">26S proteasome regulatory subunit RPN1</fullName>
    </recommendedName>
</protein>
<evidence type="ECO:0000256" key="1">
    <source>
        <dbReference type="ARBA" id="ARBA00005460"/>
    </source>
</evidence>
<dbReference type="InterPro" id="IPR011989">
    <property type="entry name" value="ARM-like"/>
</dbReference>
<dbReference type="FunFam" id="1.25.10.10:FF:000026">
    <property type="entry name" value="26S proteasome non-ATPase regulatory subunit 2"/>
    <property type="match status" value="1"/>
</dbReference>
<comment type="function">
    <text evidence="4 5">Acts as a regulatory subunit of the 26 proteasome which is involved in the ATP-dependent degradation of ubiquitinated proteins.</text>
</comment>
<comment type="similarity">
    <text evidence="1 5">Belongs to the proteasome subunit S2 family.</text>
</comment>
<dbReference type="Proteomes" id="UP000054270">
    <property type="component" value="Unassembled WGS sequence"/>
</dbReference>
<sequence length="891" mass="98498">MLVERLKESNTELYRPALETLRTLIRTSTSSMTSVPKPLKFLRPHYPDLQALYETWPASEDKSLFADILSVLAMTYSDTQPRGTLRYRLYSAALRPADSPLADPGTWGHEYVRHIAAELSEEFSLREGAGPVAPKDAEKEAETAKDRLPGTTQDLRNLAKQCATFFLGHNAEPDAVDLLEELEIIGEITQLVDENNYARVCQYMIRCVNLLPPPDDLVFLRTAHSIYVQHKKFPESLALAIRLGDPDLIRDDFHAPGNPLMKRQLAFLVARAQIPIEWLHPKSENDEDDDEEVEIEPDLRDCLFNTKLSEHFRAFGKELGVEEAKSLEDVYKSHLENTRPGISANIDSARGNLAGTFVNAFVNAGFGNDKLMVMAEEGNSWIYKNKDHGMMSAAASLGLSMLWDTEIGITHTDKYSYSAEEHIKAGALLATGMLNTGVRTDSDVALGLLTDYVDNKSVPLKTSAFMGLAMAYAGSHREEVFSLLITFVADDTVSMEIASLAALALGFVFVGSKHGEISETILQTLMEKFERGDKSLDEKWAKFMVLGLGLLYLGLQDASDATVETLKAIDHPISKTAQILVEACSFAGTGNVLKVQSMLHHCDEHVNAPKKDDKDGKDEAKRDDSFQSFAVLAIALISMGEDVGAEMSLRQFNHLMHYGDPVIRKSVPLAIALVSASNPVLPILDTLSKYSHDNDLQVAINAIFAMGLVGAGTNNARLAQMLRQLAGYYQKEPDSLFMVRIAQGLVHMGKGTIGLNPFFSDRSVMSKPAVAGLLATLTAFTDAKSFILDKYHWMLFLLTPAMYPRFLITLDENLETKPVTVRVGQAIDVVGQAGKPRTISGFQTHQSPVRLGTTERAELATEEFIPFSPILEGFVVLHKNPGWEKEDKMEL</sequence>
<dbReference type="InterPro" id="IPR016643">
    <property type="entry name" value="26S_Psome_Rpn1"/>
</dbReference>
<dbReference type="GO" id="GO:0043161">
    <property type="term" value="P:proteasome-mediated ubiquitin-dependent protein catabolic process"/>
    <property type="evidence" value="ECO:0007669"/>
    <property type="project" value="TreeGrafter"/>
</dbReference>
<dbReference type="AlphaFoldDB" id="A0A0D2MSE8"/>
<evidence type="ECO:0000256" key="6">
    <source>
        <dbReference type="SAM" id="MobiDB-lite"/>
    </source>
</evidence>
<feature type="compositionally biased region" description="Basic and acidic residues" evidence="6">
    <location>
        <begin position="135"/>
        <end position="146"/>
    </location>
</feature>
<evidence type="ECO:0000256" key="5">
    <source>
        <dbReference type="PIRNR" id="PIRNR015965"/>
    </source>
</evidence>
<dbReference type="Pfam" id="PF18051">
    <property type="entry name" value="RPN1_C"/>
    <property type="match status" value="1"/>
</dbReference>
<dbReference type="Gene3D" id="1.25.10.10">
    <property type="entry name" value="Leucine-rich Repeat Variant"/>
    <property type="match status" value="1"/>
</dbReference>
<dbReference type="GO" id="GO:0008540">
    <property type="term" value="C:proteasome regulatory particle, base subcomplex"/>
    <property type="evidence" value="ECO:0007669"/>
    <property type="project" value="UniProtKB-UniRule"/>
</dbReference>
<dbReference type="Pfam" id="PF17781">
    <property type="entry name" value="RPN1_RPN2_N"/>
    <property type="match status" value="1"/>
</dbReference>
<dbReference type="GO" id="GO:0042176">
    <property type="term" value="P:regulation of protein catabolic process"/>
    <property type="evidence" value="ECO:0007669"/>
    <property type="project" value="InterPro"/>
</dbReference>
<keyword evidence="2" id="KW-0677">Repeat</keyword>
<reference evidence="10" key="1">
    <citation type="submission" date="2014-04" db="EMBL/GenBank/DDBJ databases">
        <title>Evolutionary Origins and Diversification of the Mycorrhizal Mutualists.</title>
        <authorList>
            <consortium name="DOE Joint Genome Institute"/>
            <consortium name="Mycorrhizal Genomics Consortium"/>
            <person name="Kohler A."/>
            <person name="Kuo A."/>
            <person name="Nagy L.G."/>
            <person name="Floudas D."/>
            <person name="Copeland A."/>
            <person name="Barry K.W."/>
            <person name="Cichocki N."/>
            <person name="Veneault-Fourrey C."/>
            <person name="LaButti K."/>
            <person name="Lindquist E.A."/>
            <person name="Lipzen A."/>
            <person name="Lundell T."/>
            <person name="Morin E."/>
            <person name="Murat C."/>
            <person name="Riley R."/>
            <person name="Ohm R."/>
            <person name="Sun H."/>
            <person name="Tunlid A."/>
            <person name="Henrissat B."/>
            <person name="Grigoriev I.V."/>
            <person name="Hibbett D.S."/>
            <person name="Martin F."/>
        </authorList>
    </citation>
    <scope>NUCLEOTIDE SEQUENCE [LARGE SCALE GENOMIC DNA]</scope>
    <source>
        <strain evidence="10">FD-334 SS-4</strain>
    </source>
</reference>
<dbReference type="PANTHER" id="PTHR10943">
    <property type="entry name" value="26S PROTEASOME NON-ATPASE REGULATORY SUBUNIT"/>
    <property type="match status" value="1"/>
</dbReference>
<accession>A0A0D2MSE8</accession>
<dbReference type="InterPro" id="IPR040892">
    <property type="entry name" value="RPN1_N"/>
</dbReference>
<dbReference type="OrthoDB" id="10252509at2759"/>
<dbReference type="InterPro" id="IPR041433">
    <property type="entry name" value="RPN1_C"/>
</dbReference>
<evidence type="ECO:0000256" key="2">
    <source>
        <dbReference type="ARBA" id="ARBA00022737"/>
    </source>
</evidence>
<evidence type="ECO:0000313" key="9">
    <source>
        <dbReference type="EMBL" id="KJA26928.1"/>
    </source>
</evidence>
<evidence type="ECO:0000259" key="7">
    <source>
        <dbReference type="Pfam" id="PF17781"/>
    </source>
</evidence>
<feature type="domain" description="RPN1 N-terminal" evidence="7">
    <location>
        <begin position="1"/>
        <end position="336"/>
    </location>
</feature>
<dbReference type="PIRSF" id="PIRSF015965">
    <property type="entry name" value="26S_Psome_Rpn1"/>
    <property type="match status" value="1"/>
</dbReference>
<keyword evidence="10" id="KW-1185">Reference proteome</keyword>
<dbReference type="STRING" id="945553.A0A0D2MSE8"/>
<dbReference type="OMA" id="GTCNGDI"/>
<gene>
    <name evidence="9" type="ORF">HYPSUDRAFT_158740</name>
</gene>
<evidence type="ECO:0000313" key="10">
    <source>
        <dbReference type="Proteomes" id="UP000054270"/>
    </source>
</evidence>
<evidence type="ECO:0000256" key="4">
    <source>
        <dbReference type="ARBA" id="ARBA00057191"/>
    </source>
</evidence>
<dbReference type="InterPro" id="IPR002015">
    <property type="entry name" value="Proteasome/cyclosome_rpt"/>
</dbReference>
<dbReference type="InterPro" id="IPR016024">
    <property type="entry name" value="ARM-type_fold"/>
</dbReference>
<dbReference type="GO" id="GO:0030234">
    <property type="term" value="F:enzyme regulator activity"/>
    <property type="evidence" value="ECO:0007669"/>
    <property type="project" value="UniProtKB-UniRule"/>
</dbReference>
<evidence type="ECO:0000259" key="8">
    <source>
        <dbReference type="Pfam" id="PF18051"/>
    </source>
</evidence>
<keyword evidence="3 5" id="KW-0647">Proteasome</keyword>
<dbReference type="PANTHER" id="PTHR10943:SF1">
    <property type="entry name" value="26S PROTEASOME NON-ATPASE REGULATORY SUBUNIT 2"/>
    <property type="match status" value="1"/>
</dbReference>
<feature type="domain" description="26S proteasome non-ATPase regulatory subunit RPN1 C-terminal" evidence="8">
    <location>
        <begin position="830"/>
        <end position="883"/>
    </location>
</feature>
<dbReference type="GO" id="GO:0034515">
    <property type="term" value="C:proteasome storage granule"/>
    <property type="evidence" value="ECO:0007669"/>
    <property type="project" value="TreeGrafter"/>
</dbReference>
<dbReference type="Pfam" id="PF01851">
    <property type="entry name" value="PC_rep"/>
    <property type="match status" value="1"/>
</dbReference>
<proteinExistence type="inferred from homology"/>
<dbReference type="GO" id="GO:0005634">
    <property type="term" value="C:nucleus"/>
    <property type="evidence" value="ECO:0007669"/>
    <property type="project" value="TreeGrafter"/>
</dbReference>
<name>A0A0D2MSE8_HYPSF</name>
<organism evidence="9 10">
    <name type="scientific">Hypholoma sublateritium (strain FD-334 SS-4)</name>
    <dbReference type="NCBI Taxonomy" id="945553"/>
    <lineage>
        <taxon>Eukaryota</taxon>
        <taxon>Fungi</taxon>
        <taxon>Dikarya</taxon>
        <taxon>Basidiomycota</taxon>
        <taxon>Agaricomycotina</taxon>
        <taxon>Agaricomycetes</taxon>
        <taxon>Agaricomycetidae</taxon>
        <taxon>Agaricales</taxon>
        <taxon>Agaricineae</taxon>
        <taxon>Strophariaceae</taxon>
        <taxon>Hypholoma</taxon>
    </lineage>
</organism>
<evidence type="ECO:0000256" key="3">
    <source>
        <dbReference type="ARBA" id="ARBA00022942"/>
    </source>
</evidence>
<dbReference type="SUPFAM" id="SSF48371">
    <property type="entry name" value="ARM repeat"/>
    <property type="match status" value="1"/>
</dbReference>